<dbReference type="STRING" id="1469647.BC351_22480"/>
<evidence type="ECO:0000259" key="4">
    <source>
        <dbReference type="PROSITE" id="PS51084"/>
    </source>
</evidence>
<dbReference type="PRINTS" id="PR00332">
    <property type="entry name" value="HISTRIAD"/>
</dbReference>
<dbReference type="Pfam" id="PF11969">
    <property type="entry name" value="DcpS_C"/>
    <property type="match status" value="1"/>
</dbReference>
<evidence type="ECO:0000256" key="3">
    <source>
        <dbReference type="PROSITE-ProRule" id="PRU00464"/>
    </source>
</evidence>
<dbReference type="CDD" id="cd01276">
    <property type="entry name" value="PKCI_related"/>
    <property type="match status" value="1"/>
</dbReference>
<dbReference type="Gene3D" id="3.30.428.10">
    <property type="entry name" value="HIT-like"/>
    <property type="match status" value="1"/>
</dbReference>
<reference evidence="6" key="1">
    <citation type="submission" date="2016-07" db="EMBL/GenBank/DDBJ databases">
        <authorList>
            <person name="Florea S."/>
            <person name="Webb J.S."/>
            <person name="Jaromczyk J."/>
            <person name="Schardl C.L."/>
        </authorList>
    </citation>
    <scope>NUCLEOTIDE SEQUENCE [LARGE SCALE GENOMIC DNA]</scope>
    <source>
        <strain evidence="6">CY1</strain>
    </source>
</reference>
<organism evidence="5 6">
    <name type="scientific">Paenibacillus ferrarius</name>
    <dbReference type="NCBI Taxonomy" id="1469647"/>
    <lineage>
        <taxon>Bacteria</taxon>
        <taxon>Bacillati</taxon>
        <taxon>Bacillota</taxon>
        <taxon>Bacilli</taxon>
        <taxon>Bacillales</taxon>
        <taxon>Paenibacillaceae</taxon>
        <taxon>Paenibacillus</taxon>
    </lineage>
</organism>
<dbReference type="GO" id="GO:0003824">
    <property type="term" value="F:catalytic activity"/>
    <property type="evidence" value="ECO:0007669"/>
    <property type="project" value="InterPro"/>
</dbReference>
<feature type="short sequence motif" description="Histidine triad motif" evidence="2 3">
    <location>
        <begin position="98"/>
        <end position="102"/>
    </location>
</feature>
<gene>
    <name evidence="5" type="ORF">BC351_22480</name>
</gene>
<dbReference type="OrthoDB" id="9784774at2"/>
<sequence length="116" mass="12604">MSDCIFCKIVAGDLPSKKVYEDDQILAFHDIQPASPIHVLIIPKKHIVSLADAGDEDWALIGHIQGAAAQIARELEVEQSGYRVITNIGANAGQIVHHLHYHLMAGARLSPLGVHN</sequence>
<dbReference type="InterPro" id="IPR001310">
    <property type="entry name" value="Histidine_triad_HIT"/>
</dbReference>
<dbReference type="Proteomes" id="UP000190626">
    <property type="component" value="Unassembled WGS sequence"/>
</dbReference>
<protein>
    <submittedName>
        <fullName evidence="5">Histidine triad nucleotide-binding protein</fullName>
    </submittedName>
</protein>
<dbReference type="InterPro" id="IPR036265">
    <property type="entry name" value="HIT-like_sf"/>
</dbReference>
<proteinExistence type="predicted"/>
<evidence type="ECO:0000256" key="2">
    <source>
        <dbReference type="PIRSR" id="PIRSR601310-3"/>
    </source>
</evidence>
<dbReference type="SUPFAM" id="SSF54197">
    <property type="entry name" value="HIT-like"/>
    <property type="match status" value="1"/>
</dbReference>
<comment type="caution">
    <text evidence="5">The sequence shown here is derived from an EMBL/GenBank/DDBJ whole genome shotgun (WGS) entry which is preliminary data.</text>
</comment>
<dbReference type="PROSITE" id="PS51084">
    <property type="entry name" value="HIT_2"/>
    <property type="match status" value="1"/>
</dbReference>
<keyword evidence="6" id="KW-1185">Reference proteome</keyword>
<name>A0A1V4HMG9_9BACL</name>
<dbReference type="PANTHER" id="PTHR23089">
    <property type="entry name" value="HISTIDINE TRIAD HIT PROTEIN"/>
    <property type="match status" value="1"/>
</dbReference>
<evidence type="ECO:0000256" key="1">
    <source>
        <dbReference type="PIRSR" id="PIRSR601310-1"/>
    </source>
</evidence>
<dbReference type="AlphaFoldDB" id="A0A1V4HMG9"/>
<evidence type="ECO:0000313" key="6">
    <source>
        <dbReference type="Proteomes" id="UP000190626"/>
    </source>
</evidence>
<dbReference type="InterPro" id="IPR011146">
    <property type="entry name" value="HIT-like"/>
</dbReference>
<evidence type="ECO:0000313" key="5">
    <source>
        <dbReference type="EMBL" id="OPH58746.1"/>
    </source>
</evidence>
<dbReference type="EMBL" id="MBTG01000009">
    <property type="protein sequence ID" value="OPH58746.1"/>
    <property type="molecule type" value="Genomic_DNA"/>
</dbReference>
<dbReference type="RefSeq" id="WP_079412023.1">
    <property type="nucleotide sequence ID" value="NZ_MBTG01000009.1"/>
</dbReference>
<feature type="active site" description="Tele-AMP-histidine intermediate" evidence="1">
    <location>
        <position position="100"/>
    </location>
</feature>
<accession>A0A1V4HMG9</accession>
<feature type="domain" description="HIT" evidence="4">
    <location>
        <begin position="5"/>
        <end position="114"/>
    </location>
</feature>